<evidence type="ECO:0008006" key="4">
    <source>
        <dbReference type="Google" id="ProtNLM"/>
    </source>
</evidence>
<reference evidence="2 3" key="1">
    <citation type="submission" date="2019-01" db="EMBL/GenBank/DDBJ databases">
        <authorList>
            <person name="Sayadi A."/>
        </authorList>
    </citation>
    <scope>NUCLEOTIDE SEQUENCE [LARGE SCALE GENOMIC DNA]</scope>
</reference>
<feature type="chain" id="PRO_5025071513" description="Lipid-binding serum glycoprotein N-terminal domain-containing protein" evidence="1">
    <location>
        <begin position="17"/>
        <end position="291"/>
    </location>
</feature>
<dbReference type="Pfam" id="PF16984">
    <property type="entry name" value="Grp7_allergen"/>
    <property type="match status" value="1"/>
</dbReference>
<keyword evidence="1" id="KW-0732">Signal</keyword>
<protein>
    <recommendedName>
        <fullName evidence="4">Lipid-binding serum glycoprotein N-terminal domain-containing protein</fullName>
    </recommendedName>
</protein>
<dbReference type="InterPro" id="IPR038602">
    <property type="entry name" value="Mite_allergen_7_sf"/>
</dbReference>
<name>A0A653CBG8_CALMS</name>
<proteinExistence type="predicted"/>
<dbReference type="OrthoDB" id="6419576at2759"/>
<dbReference type="Gene3D" id="3.15.10.50">
    <property type="match status" value="1"/>
</dbReference>
<sequence>MKRIAILGLILPLCLAIRVKEFVYDESNILESDGTNFEEIQQQVFAFDNNEEAFIWQDIPSEVLDRSSEDLIFPNGMFGAYPVPKEEHLASNAEGNGGITAELNEFADKLIRNFGHLITVKGLDPAQLPNQTFYFIWRFDLTDGWIQDLATIARLDNVVASYKSQTRTLRINLPLQFDSLAFSYKYDRHAVFHHKGAVQGKIEKVKIDCQLSYNYATYKVHLDKFNIKDSGRISVHFTGQGPIDWITDALVNSLSFFLHPIVLDIIQLVVKSPIEHIVNGINDAISKIFKP</sequence>
<dbReference type="EMBL" id="CAACVG010007412">
    <property type="protein sequence ID" value="VEN45291.1"/>
    <property type="molecule type" value="Genomic_DNA"/>
</dbReference>
<dbReference type="InterPro" id="IPR020234">
    <property type="entry name" value="Mite_allergen_group-7"/>
</dbReference>
<evidence type="ECO:0000313" key="3">
    <source>
        <dbReference type="Proteomes" id="UP000410492"/>
    </source>
</evidence>
<keyword evidence="3" id="KW-1185">Reference proteome</keyword>
<feature type="signal peptide" evidence="1">
    <location>
        <begin position="1"/>
        <end position="16"/>
    </location>
</feature>
<evidence type="ECO:0000256" key="1">
    <source>
        <dbReference type="SAM" id="SignalP"/>
    </source>
</evidence>
<accession>A0A653CBG8</accession>
<dbReference type="Proteomes" id="UP000410492">
    <property type="component" value="Unassembled WGS sequence"/>
</dbReference>
<gene>
    <name evidence="2" type="ORF">CALMAC_LOCUS7790</name>
</gene>
<organism evidence="2 3">
    <name type="scientific">Callosobruchus maculatus</name>
    <name type="common">Southern cowpea weevil</name>
    <name type="synonym">Pulse bruchid</name>
    <dbReference type="NCBI Taxonomy" id="64391"/>
    <lineage>
        <taxon>Eukaryota</taxon>
        <taxon>Metazoa</taxon>
        <taxon>Ecdysozoa</taxon>
        <taxon>Arthropoda</taxon>
        <taxon>Hexapoda</taxon>
        <taxon>Insecta</taxon>
        <taxon>Pterygota</taxon>
        <taxon>Neoptera</taxon>
        <taxon>Endopterygota</taxon>
        <taxon>Coleoptera</taxon>
        <taxon>Polyphaga</taxon>
        <taxon>Cucujiformia</taxon>
        <taxon>Chrysomeloidea</taxon>
        <taxon>Chrysomelidae</taxon>
        <taxon>Bruchinae</taxon>
        <taxon>Bruchini</taxon>
        <taxon>Callosobruchus</taxon>
    </lineage>
</organism>
<dbReference type="AlphaFoldDB" id="A0A653CBG8"/>
<evidence type="ECO:0000313" key="2">
    <source>
        <dbReference type="EMBL" id="VEN45291.1"/>
    </source>
</evidence>